<evidence type="ECO:0000313" key="1">
    <source>
        <dbReference type="EMBL" id="RDE50926.1"/>
    </source>
</evidence>
<organism evidence="1 2">
    <name type="scientific">Candidatus Accumulibacter meliphilus</name>
    <dbReference type="NCBI Taxonomy" id="2211374"/>
    <lineage>
        <taxon>Bacteria</taxon>
        <taxon>Pseudomonadati</taxon>
        <taxon>Pseudomonadota</taxon>
        <taxon>Betaproteobacteria</taxon>
        <taxon>Candidatus Accumulibacter</taxon>
    </lineage>
</organism>
<dbReference type="InterPro" id="IPR009078">
    <property type="entry name" value="Ferritin-like_SF"/>
</dbReference>
<dbReference type="InterPro" id="IPR007402">
    <property type="entry name" value="DUF455"/>
</dbReference>
<dbReference type="AlphaFoldDB" id="A0A369XQ04"/>
<name>A0A369XQ04_9PROT</name>
<dbReference type="Proteomes" id="UP000253831">
    <property type="component" value="Unassembled WGS sequence"/>
</dbReference>
<dbReference type="PANTHER" id="PTHR42782">
    <property type="entry name" value="SI:CH73-314G15.3"/>
    <property type="match status" value="1"/>
</dbReference>
<accession>A0A369XQ04</accession>
<protein>
    <submittedName>
        <fullName evidence="1">DUF455 family protein</fullName>
    </submittedName>
</protein>
<evidence type="ECO:0000313" key="2">
    <source>
        <dbReference type="Proteomes" id="UP000253831"/>
    </source>
</evidence>
<dbReference type="EMBL" id="QPGA01000013">
    <property type="protein sequence ID" value="RDE50926.1"/>
    <property type="molecule type" value="Genomic_DNA"/>
</dbReference>
<dbReference type="Pfam" id="PF04305">
    <property type="entry name" value="DUF455"/>
    <property type="match status" value="1"/>
</dbReference>
<gene>
    <name evidence="1" type="ORF">DVS81_08930</name>
</gene>
<proteinExistence type="predicted"/>
<reference evidence="1 2" key="1">
    <citation type="submission" date="2018-05" db="EMBL/GenBank/DDBJ databases">
        <title>Integrated omic analyses show evidence that a Ca. Accumulibacter phosphatis strain performs denitrification under micro-aerobic conditions.</title>
        <authorList>
            <person name="Camejo P.Y."/>
            <person name="Katherine M.D."/>
            <person name="Daniel N.R."/>
        </authorList>
    </citation>
    <scope>NUCLEOTIDE SEQUENCE [LARGE SCALE GENOMIC DNA]</scope>
    <source>
        <strain evidence="1">UW-LDO-IC</strain>
    </source>
</reference>
<sequence>MTLRQLALDALLLKTADEKCLAVERIALTAAATLVSDAQIVSAPDSHRLATETLPGRSARPALVPPAQLPKRPVISVEGRAALIHSLAHIELNAVNLALDIVWRFAAMPADFYRDWIGVAGEEARHFALLRDHLETMGYAYGDFSAHDGLWAMAERTSDDLLARLALVPRTLEARGLDAAPPIRDKLQGVGDQRGAAILAIILADEIGHVAIGNRWYRWLCAQRGLDPVSSYAELAQRYRAPRLRGPFNLEARRAAGFDERELAALQAP</sequence>
<comment type="caution">
    <text evidence="1">The sequence shown here is derived from an EMBL/GenBank/DDBJ whole genome shotgun (WGS) entry which is preliminary data.</text>
</comment>
<dbReference type="InterPro" id="IPR011197">
    <property type="entry name" value="UCP012318"/>
</dbReference>
<dbReference type="SUPFAM" id="SSF47240">
    <property type="entry name" value="Ferritin-like"/>
    <property type="match status" value="1"/>
</dbReference>
<dbReference type="CDD" id="cd00657">
    <property type="entry name" value="Ferritin_like"/>
    <property type="match status" value="1"/>
</dbReference>
<dbReference type="PIRSF" id="PIRSF012318">
    <property type="entry name" value="UCP012318"/>
    <property type="match status" value="1"/>
</dbReference>
<dbReference type="PANTHER" id="PTHR42782:SF4">
    <property type="entry name" value="DUF455 DOMAIN-CONTAINING PROTEIN"/>
    <property type="match status" value="1"/>
</dbReference>